<dbReference type="EMBL" id="JACCFO010000001">
    <property type="protein sequence ID" value="NYI97340.1"/>
    <property type="molecule type" value="Genomic_DNA"/>
</dbReference>
<evidence type="ECO:0008006" key="4">
    <source>
        <dbReference type="Google" id="ProtNLM"/>
    </source>
</evidence>
<gene>
    <name evidence="2" type="ORF">HNR12_003617</name>
</gene>
<name>A0A853BQR3_9ACTN</name>
<feature type="region of interest" description="Disordered" evidence="1">
    <location>
        <begin position="21"/>
        <end position="42"/>
    </location>
</feature>
<keyword evidence="3" id="KW-1185">Reference proteome</keyword>
<dbReference type="Pfam" id="PF16259">
    <property type="entry name" value="DUF4913"/>
    <property type="match status" value="1"/>
</dbReference>
<organism evidence="2 3">
    <name type="scientific">Streptomonospora nanhaiensis</name>
    <dbReference type="NCBI Taxonomy" id="1323731"/>
    <lineage>
        <taxon>Bacteria</taxon>
        <taxon>Bacillati</taxon>
        <taxon>Actinomycetota</taxon>
        <taxon>Actinomycetes</taxon>
        <taxon>Streptosporangiales</taxon>
        <taxon>Nocardiopsidaceae</taxon>
        <taxon>Streptomonospora</taxon>
    </lineage>
</organism>
<sequence length="158" mass="17375">MNRPGGTDYADALAALAALTEAPAEAPTAGAEGTRPGEPADDEAELYFGSVDEFVREVIVPMYRRKVGPRGGRRWSAQWWRNAEAVSRLDSLWRAWEHLRLDGATGMSTWWRDHADYHMNALFDPDGPFAASTDENKAGEPLPYASPPPGLFTDVRSA</sequence>
<comment type="caution">
    <text evidence="2">The sequence shown here is derived from an EMBL/GenBank/DDBJ whole genome shotgun (WGS) entry which is preliminary data.</text>
</comment>
<dbReference type="Proteomes" id="UP000575985">
    <property type="component" value="Unassembled WGS sequence"/>
</dbReference>
<proteinExistence type="predicted"/>
<reference evidence="2 3" key="1">
    <citation type="submission" date="2020-07" db="EMBL/GenBank/DDBJ databases">
        <title>Sequencing the genomes of 1000 actinobacteria strains.</title>
        <authorList>
            <person name="Klenk H.-P."/>
        </authorList>
    </citation>
    <scope>NUCLEOTIDE SEQUENCE [LARGE SCALE GENOMIC DNA]</scope>
    <source>
        <strain evidence="2 3">DSM 45927</strain>
    </source>
</reference>
<dbReference type="InterPro" id="IPR032584">
    <property type="entry name" value="DUF4913"/>
</dbReference>
<dbReference type="RefSeq" id="WP_338119788.1">
    <property type="nucleotide sequence ID" value="NZ_JACCFO010000001.1"/>
</dbReference>
<feature type="region of interest" description="Disordered" evidence="1">
    <location>
        <begin position="130"/>
        <end position="158"/>
    </location>
</feature>
<feature type="compositionally biased region" description="Low complexity" evidence="1">
    <location>
        <begin position="21"/>
        <end position="34"/>
    </location>
</feature>
<evidence type="ECO:0000313" key="3">
    <source>
        <dbReference type="Proteomes" id="UP000575985"/>
    </source>
</evidence>
<protein>
    <recommendedName>
        <fullName evidence="4">DUF4913 domain-containing protein</fullName>
    </recommendedName>
</protein>
<evidence type="ECO:0000256" key="1">
    <source>
        <dbReference type="SAM" id="MobiDB-lite"/>
    </source>
</evidence>
<accession>A0A853BQR3</accession>
<dbReference type="AlphaFoldDB" id="A0A853BQR3"/>
<evidence type="ECO:0000313" key="2">
    <source>
        <dbReference type="EMBL" id="NYI97340.1"/>
    </source>
</evidence>